<evidence type="ECO:0000256" key="1">
    <source>
        <dbReference type="ARBA" id="ARBA00001946"/>
    </source>
</evidence>
<reference evidence="8 9" key="1">
    <citation type="submission" date="2024-01" db="EMBL/GenBank/DDBJ databases">
        <title>Multi-omics insights into the function and evolution of sodium benzoate biodegradation pathways in Benzoatithermus flavus gen. nov., sp. nov. from hot spring.</title>
        <authorList>
            <person name="Hu C.-J."/>
            <person name="Li W.-J."/>
        </authorList>
    </citation>
    <scope>NUCLEOTIDE SEQUENCE [LARGE SCALE GENOMIC DNA]</scope>
    <source>
        <strain evidence="8 9">SYSU G07066</strain>
    </source>
</reference>
<dbReference type="PROSITE" id="PS00723">
    <property type="entry name" value="POLYPRENYL_SYNTHASE_1"/>
    <property type="match status" value="1"/>
</dbReference>
<evidence type="ECO:0000256" key="7">
    <source>
        <dbReference type="RuleBase" id="RU004466"/>
    </source>
</evidence>
<keyword evidence="5" id="KW-0460">Magnesium</keyword>
<gene>
    <name evidence="8" type="ORF">U1T56_11475</name>
</gene>
<comment type="cofactor">
    <cofactor evidence="1">
        <name>Mg(2+)</name>
        <dbReference type="ChEBI" id="CHEBI:18420"/>
    </cofactor>
</comment>
<comment type="caution">
    <text evidence="8">The sequence shown here is derived from an EMBL/GenBank/DDBJ whole genome shotgun (WGS) entry which is preliminary data.</text>
</comment>
<comment type="similarity">
    <text evidence="2 7">Belongs to the FPP/GGPP synthase family.</text>
</comment>
<dbReference type="PROSITE" id="PS00444">
    <property type="entry name" value="POLYPRENYL_SYNTHASE_2"/>
    <property type="match status" value="1"/>
</dbReference>
<dbReference type="SFLD" id="SFLDS00005">
    <property type="entry name" value="Isoprenoid_Synthase_Type_I"/>
    <property type="match status" value="1"/>
</dbReference>
<protein>
    <submittedName>
        <fullName evidence="8">Polyprenyl synthetase family protein</fullName>
    </submittedName>
</protein>
<evidence type="ECO:0000256" key="3">
    <source>
        <dbReference type="ARBA" id="ARBA00022679"/>
    </source>
</evidence>
<dbReference type="SFLD" id="SFLDG01017">
    <property type="entry name" value="Polyprenyl_Transferase_Like"/>
    <property type="match status" value="1"/>
</dbReference>
<dbReference type="Gene3D" id="1.10.600.10">
    <property type="entry name" value="Farnesyl Diphosphate Synthase"/>
    <property type="match status" value="1"/>
</dbReference>
<evidence type="ECO:0000313" key="9">
    <source>
        <dbReference type="Proteomes" id="UP001375743"/>
    </source>
</evidence>
<organism evidence="8 9">
    <name type="scientific">Benzoatithermus flavus</name>
    <dbReference type="NCBI Taxonomy" id="3108223"/>
    <lineage>
        <taxon>Bacteria</taxon>
        <taxon>Pseudomonadati</taxon>
        <taxon>Pseudomonadota</taxon>
        <taxon>Alphaproteobacteria</taxon>
        <taxon>Geminicoccales</taxon>
        <taxon>Geminicoccaceae</taxon>
        <taxon>Benzoatithermus</taxon>
    </lineage>
</organism>
<accession>A0ABU8XTS9</accession>
<dbReference type="RefSeq" id="WP_418159622.1">
    <property type="nucleotide sequence ID" value="NZ_JBBLZC010000010.1"/>
</dbReference>
<dbReference type="InterPro" id="IPR033749">
    <property type="entry name" value="Polyprenyl_synt_CS"/>
</dbReference>
<dbReference type="Pfam" id="PF00348">
    <property type="entry name" value="polyprenyl_synt"/>
    <property type="match status" value="1"/>
</dbReference>
<keyword evidence="4" id="KW-0479">Metal-binding</keyword>
<evidence type="ECO:0000313" key="8">
    <source>
        <dbReference type="EMBL" id="MEK0083774.1"/>
    </source>
</evidence>
<dbReference type="CDD" id="cd00685">
    <property type="entry name" value="Trans_IPPS_HT"/>
    <property type="match status" value="1"/>
</dbReference>
<proteinExistence type="inferred from homology"/>
<keyword evidence="6" id="KW-0414">Isoprene biosynthesis</keyword>
<dbReference type="PANTHER" id="PTHR43281:SF1">
    <property type="entry name" value="FARNESYL DIPHOSPHATE SYNTHASE"/>
    <property type="match status" value="1"/>
</dbReference>
<dbReference type="InterPro" id="IPR008949">
    <property type="entry name" value="Isoprenoid_synthase_dom_sf"/>
</dbReference>
<evidence type="ECO:0000256" key="5">
    <source>
        <dbReference type="ARBA" id="ARBA00022842"/>
    </source>
</evidence>
<dbReference type="InterPro" id="IPR053378">
    <property type="entry name" value="Prenyl_diphosphate_synthase"/>
</dbReference>
<sequence>MSTVLLEARMATVAAAVEVELAALLPAAEGAQARLNEAMRYAALGGGKRLRPFLVAATAELFGITGAAPIRVGAAVELIHAYSLVHDDLPAMDDAALRRGRPSCHRAFDEATAILAGDALQALAFEVLARDDYGADPGQRCRLVRKLAEASGALGMCGGQMIDLLAERQELTVAEITTLQRLKTGAIIGFSCEAGAVLGRAGSAETEALRGYAHDLGLAFQIKDDLLDLEGDSAVTGKDSGRDSEVGKATFVRRLGVAGARAKLEELRRSALGRLDIFGDSARVLGQLFAFVIDRRS</sequence>
<dbReference type="PANTHER" id="PTHR43281">
    <property type="entry name" value="FARNESYL DIPHOSPHATE SYNTHASE"/>
    <property type="match status" value="1"/>
</dbReference>
<keyword evidence="3 7" id="KW-0808">Transferase</keyword>
<evidence type="ECO:0000256" key="2">
    <source>
        <dbReference type="ARBA" id="ARBA00006706"/>
    </source>
</evidence>
<evidence type="ECO:0000256" key="6">
    <source>
        <dbReference type="ARBA" id="ARBA00023229"/>
    </source>
</evidence>
<dbReference type="InterPro" id="IPR000092">
    <property type="entry name" value="Polyprenyl_synt"/>
</dbReference>
<evidence type="ECO:0000256" key="4">
    <source>
        <dbReference type="ARBA" id="ARBA00022723"/>
    </source>
</evidence>
<name>A0ABU8XTS9_9PROT</name>
<keyword evidence="9" id="KW-1185">Reference proteome</keyword>
<dbReference type="Proteomes" id="UP001375743">
    <property type="component" value="Unassembled WGS sequence"/>
</dbReference>
<dbReference type="NCBIfam" id="NF045485">
    <property type="entry name" value="FPPsyn"/>
    <property type="match status" value="1"/>
</dbReference>
<dbReference type="SUPFAM" id="SSF48576">
    <property type="entry name" value="Terpenoid synthases"/>
    <property type="match status" value="1"/>
</dbReference>
<dbReference type="EMBL" id="JBBLZC010000010">
    <property type="protein sequence ID" value="MEK0083774.1"/>
    <property type="molecule type" value="Genomic_DNA"/>
</dbReference>